<dbReference type="InterPro" id="IPR014729">
    <property type="entry name" value="Rossmann-like_a/b/a_fold"/>
</dbReference>
<accession>A0ABV7WLC8</accession>
<comment type="pathway">
    <text evidence="1 8">Cofactor biosynthesis; (R)-pantothenate biosynthesis; (R)-pantothenate from (R)-pantoate and beta-alanine: step 1/1.</text>
</comment>
<evidence type="ECO:0000256" key="8">
    <source>
        <dbReference type="HAMAP-Rule" id="MF_00158"/>
    </source>
</evidence>
<evidence type="ECO:0000256" key="5">
    <source>
        <dbReference type="ARBA" id="ARBA00022741"/>
    </source>
</evidence>
<dbReference type="Gene3D" id="3.30.1300.10">
    <property type="entry name" value="Pantoate-beta-alanine ligase, C-terminal domain"/>
    <property type="match status" value="1"/>
</dbReference>
<dbReference type="EMBL" id="JBHRWW010000018">
    <property type="protein sequence ID" value="MFC3690199.1"/>
    <property type="molecule type" value="Genomic_DNA"/>
</dbReference>
<evidence type="ECO:0000256" key="2">
    <source>
        <dbReference type="ARBA" id="ARBA00009256"/>
    </source>
</evidence>
<feature type="binding site" evidence="8">
    <location>
        <position position="157"/>
    </location>
    <ligand>
        <name>(R)-pantoate</name>
        <dbReference type="ChEBI" id="CHEBI:15980"/>
    </ligand>
</feature>
<feature type="binding site" evidence="8">
    <location>
        <begin position="33"/>
        <end position="40"/>
    </location>
    <ligand>
        <name>ATP</name>
        <dbReference type="ChEBI" id="CHEBI:30616"/>
    </ligand>
</feature>
<dbReference type="PANTHER" id="PTHR21299:SF1">
    <property type="entry name" value="PANTOATE--BETA-ALANINE LIGASE"/>
    <property type="match status" value="1"/>
</dbReference>
<evidence type="ECO:0000313" key="11">
    <source>
        <dbReference type="Proteomes" id="UP001595685"/>
    </source>
</evidence>
<evidence type="ECO:0000256" key="1">
    <source>
        <dbReference type="ARBA" id="ARBA00004990"/>
    </source>
</evidence>
<name>A0ABV7WLC8_9MICO</name>
<dbReference type="PANTHER" id="PTHR21299">
    <property type="entry name" value="CYTIDYLATE KINASE/PANTOATE-BETA-ALANINE LIGASE"/>
    <property type="match status" value="1"/>
</dbReference>
<protein>
    <recommendedName>
        <fullName evidence="8">Pantothenate synthetase</fullName>
        <shortName evidence="8">PS</shortName>
        <ecNumber evidence="8">6.3.2.1</ecNumber>
    </recommendedName>
    <alternativeName>
        <fullName evidence="8">Pantoate--beta-alanine ligase</fullName>
    </alternativeName>
    <alternativeName>
        <fullName evidence="8">Pantoate-activating enzyme</fullName>
    </alternativeName>
</protein>
<reference evidence="11" key="1">
    <citation type="journal article" date="2019" name="Int. J. Syst. Evol. Microbiol.">
        <title>The Global Catalogue of Microorganisms (GCM) 10K type strain sequencing project: providing services to taxonomists for standard genome sequencing and annotation.</title>
        <authorList>
            <consortium name="The Broad Institute Genomics Platform"/>
            <consortium name="The Broad Institute Genome Sequencing Center for Infectious Disease"/>
            <person name="Wu L."/>
            <person name="Ma J."/>
        </authorList>
    </citation>
    <scope>NUCLEOTIDE SEQUENCE [LARGE SCALE GENOMIC DNA]</scope>
    <source>
        <strain evidence="11">NCAIM B.02333</strain>
    </source>
</reference>
<comment type="miscellaneous">
    <text evidence="8">The reaction proceeds by a bi uni uni bi ping pong mechanism.</text>
</comment>
<evidence type="ECO:0000256" key="3">
    <source>
        <dbReference type="ARBA" id="ARBA00022598"/>
    </source>
</evidence>
<evidence type="ECO:0000256" key="7">
    <source>
        <dbReference type="ARBA" id="ARBA00048258"/>
    </source>
</evidence>
<dbReference type="GO" id="GO:0004592">
    <property type="term" value="F:pantoate-beta-alanine ligase activity"/>
    <property type="evidence" value="ECO:0007669"/>
    <property type="project" value="UniProtKB-EC"/>
</dbReference>
<gene>
    <name evidence="8 10" type="primary">panC</name>
    <name evidence="10" type="ORF">ACFOLH_17775</name>
</gene>
<dbReference type="NCBIfam" id="TIGR00018">
    <property type="entry name" value="panC"/>
    <property type="match status" value="1"/>
</dbReference>
<dbReference type="HAMAP" id="MF_00158">
    <property type="entry name" value="PanC"/>
    <property type="match status" value="1"/>
</dbReference>
<dbReference type="InterPro" id="IPR003721">
    <property type="entry name" value="Pantoate_ligase"/>
</dbReference>
<keyword evidence="8" id="KW-0963">Cytoplasm</keyword>
<feature type="active site" description="Proton donor" evidence="8">
    <location>
        <position position="40"/>
    </location>
</feature>
<evidence type="ECO:0000256" key="6">
    <source>
        <dbReference type="ARBA" id="ARBA00022840"/>
    </source>
</evidence>
<sequence>MTGAAGPLLVRDRAGFARARAAMTGRVAVVMTMGALHDGHASLLRLARARADHVVVTVFVNPLQFGAGEDLDAYPRTLDADLAVCAAEGVDVVLAPTASEVYPHGTPSVRVSAGELGERWEGASRPGHFDGVLTVVLLLLHLVRPDVAVFGQKDRQQLALVRRMVADLAVGVEVVAGATVREPDGLARSSRNAYLDAGARAAAAALPAAGERAREAAARGAWADVVAAAARAALDVPGVEPSYCVLVDPVDLREVPTDHAGPAVLLLAARVGGTRLIDTLDLEVAPGAGPAPSGTAAPRSHPQPEVP</sequence>
<organism evidence="10 11">
    <name type="scientific">Aquipuribacter hungaricus</name>
    <dbReference type="NCBI Taxonomy" id="545624"/>
    <lineage>
        <taxon>Bacteria</taxon>
        <taxon>Bacillati</taxon>
        <taxon>Actinomycetota</taxon>
        <taxon>Actinomycetes</taxon>
        <taxon>Micrococcales</taxon>
        <taxon>Intrasporangiaceae</taxon>
        <taxon>Aquipuribacter</taxon>
    </lineage>
</organism>
<feature type="binding site" evidence="8">
    <location>
        <position position="64"/>
    </location>
    <ligand>
        <name>(R)-pantoate</name>
        <dbReference type="ChEBI" id="CHEBI:15980"/>
    </ligand>
</feature>
<comment type="subunit">
    <text evidence="8">Homodimer.</text>
</comment>
<feature type="binding site" evidence="8">
    <location>
        <position position="64"/>
    </location>
    <ligand>
        <name>beta-alanine</name>
        <dbReference type="ChEBI" id="CHEBI:57966"/>
    </ligand>
</feature>
<dbReference type="Gene3D" id="3.40.50.620">
    <property type="entry name" value="HUPs"/>
    <property type="match status" value="1"/>
</dbReference>
<dbReference type="NCBIfam" id="TIGR00125">
    <property type="entry name" value="cyt_tran_rel"/>
    <property type="match status" value="1"/>
</dbReference>
<dbReference type="InterPro" id="IPR042176">
    <property type="entry name" value="Pantoate_ligase_C"/>
</dbReference>
<proteinExistence type="inferred from homology"/>
<comment type="caution">
    <text evidence="10">The sequence shown here is derived from an EMBL/GenBank/DDBJ whole genome shotgun (WGS) entry which is preliminary data.</text>
</comment>
<evidence type="ECO:0000256" key="4">
    <source>
        <dbReference type="ARBA" id="ARBA00022655"/>
    </source>
</evidence>
<keyword evidence="5 8" id="KW-0547">Nucleotide-binding</keyword>
<dbReference type="Proteomes" id="UP001595685">
    <property type="component" value="Unassembled WGS sequence"/>
</dbReference>
<feature type="compositionally biased region" description="Low complexity" evidence="9">
    <location>
        <begin position="287"/>
        <end position="298"/>
    </location>
</feature>
<dbReference type="Pfam" id="PF02569">
    <property type="entry name" value="Pantoate_ligase"/>
    <property type="match status" value="1"/>
</dbReference>
<keyword evidence="6 8" id="KW-0067">ATP-binding</keyword>
<keyword evidence="11" id="KW-1185">Reference proteome</keyword>
<evidence type="ECO:0000313" key="10">
    <source>
        <dbReference type="EMBL" id="MFC3690199.1"/>
    </source>
</evidence>
<feature type="binding site" evidence="8">
    <location>
        <position position="180"/>
    </location>
    <ligand>
        <name>ATP</name>
        <dbReference type="ChEBI" id="CHEBI:30616"/>
    </ligand>
</feature>
<dbReference type="RefSeq" id="WP_376985717.1">
    <property type="nucleotide sequence ID" value="NZ_JBHRWW010000018.1"/>
</dbReference>
<feature type="binding site" evidence="8">
    <location>
        <begin position="151"/>
        <end position="154"/>
    </location>
    <ligand>
        <name>ATP</name>
        <dbReference type="ChEBI" id="CHEBI:30616"/>
    </ligand>
</feature>
<keyword evidence="4 8" id="KW-0566">Pantothenate biosynthesis</keyword>
<feature type="binding site" evidence="8">
    <location>
        <begin position="188"/>
        <end position="191"/>
    </location>
    <ligand>
        <name>ATP</name>
        <dbReference type="ChEBI" id="CHEBI:30616"/>
    </ligand>
</feature>
<dbReference type="EC" id="6.3.2.1" evidence="8"/>
<comment type="similarity">
    <text evidence="2 8">Belongs to the pantothenate synthetase family.</text>
</comment>
<feature type="region of interest" description="Disordered" evidence="9">
    <location>
        <begin position="287"/>
        <end position="307"/>
    </location>
</feature>
<comment type="subcellular location">
    <subcellularLocation>
        <location evidence="8">Cytoplasm</location>
    </subcellularLocation>
</comment>
<keyword evidence="3 8" id="KW-0436">Ligase</keyword>
<comment type="function">
    <text evidence="8">Catalyzes the condensation of pantoate with beta-alanine in an ATP-dependent reaction via a pantoyl-adenylate intermediate.</text>
</comment>
<comment type="catalytic activity">
    <reaction evidence="7 8">
        <text>(R)-pantoate + beta-alanine + ATP = (R)-pantothenate + AMP + diphosphate + H(+)</text>
        <dbReference type="Rhea" id="RHEA:10912"/>
        <dbReference type="ChEBI" id="CHEBI:15378"/>
        <dbReference type="ChEBI" id="CHEBI:15980"/>
        <dbReference type="ChEBI" id="CHEBI:29032"/>
        <dbReference type="ChEBI" id="CHEBI:30616"/>
        <dbReference type="ChEBI" id="CHEBI:33019"/>
        <dbReference type="ChEBI" id="CHEBI:57966"/>
        <dbReference type="ChEBI" id="CHEBI:456215"/>
        <dbReference type="EC" id="6.3.2.1"/>
    </reaction>
</comment>
<dbReference type="SUPFAM" id="SSF52374">
    <property type="entry name" value="Nucleotidylyl transferase"/>
    <property type="match status" value="1"/>
</dbReference>
<evidence type="ECO:0000256" key="9">
    <source>
        <dbReference type="SAM" id="MobiDB-lite"/>
    </source>
</evidence>
<dbReference type="InterPro" id="IPR004821">
    <property type="entry name" value="Cyt_trans-like"/>
</dbReference>